<comment type="caution">
    <text evidence="2">The sequence shown here is derived from an EMBL/GenBank/DDBJ whole genome shotgun (WGS) entry which is preliminary data.</text>
</comment>
<dbReference type="RefSeq" id="WP_187082347.1">
    <property type="nucleotide sequence ID" value="NZ_JACORU010000005.1"/>
</dbReference>
<keyword evidence="3" id="KW-1185">Reference proteome</keyword>
<evidence type="ECO:0000256" key="1">
    <source>
        <dbReference type="SAM" id="MobiDB-lite"/>
    </source>
</evidence>
<evidence type="ECO:0000313" key="3">
    <source>
        <dbReference type="Proteomes" id="UP000596827"/>
    </source>
</evidence>
<name>A0A923M9K6_9BURK</name>
<protein>
    <submittedName>
        <fullName evidence="2">Uncharacterized protein</fullName>
    </submittedName>
</protein>
<evidence type="ECO:0000313" key="2">
    <source>
        <dbReference type="EMBL" id="MBC5765880.1"/>
    </source>
</evidence>
<feature type="region of interest" description="Disordered" evidence="1">
    <location>
        <begin position="1"/>
        <end position="28"/>
    </location>
</feature>
<dbReference type="AlphaFoldDB" id="A0A923M9K6"/>
<accession>A0A923M9K6</accession>
<gene>
    <name evidence="2" type="ORF">H8R02_15535</name>
</gene>
<organism evidence="2 3">
    <name type="scientific">Ramlibacter albus</name>
    <dbReference type="NCBI Taxonomy" id="2079448"/>
    <lineage>
        <taxon>Bacteria</taxon>
        <taxon>Pseudomonadati</taxon>
        <taxon>Pseudomonadota</taxon>
        <taxon>Betaproteobacteria</taxon>
        <taxon>Burkholderiales</taxon>
        <taxon>Comamonadaceae</taxon>
        <taxon>Ramlibacter</taxon>
    </lineage>
</organism>
<dbReference type="EMBL" id="JACORU010000005">
    <property type="protein sequence ID" value="MBC5765880.1"/>
    <property type="molecule type" value="Genomic_DNA"/>
</dbReference>
<proteinExistence type="predicted"/>
<sequence length="100" mass="10406">MSSISSSTPPVTAAPAAPRPDGSSQAQFTQSVAVVTELEKKLVEALDEEKLDGDLLSGAGLLRVQLTMQALSVSVTEASTRAAALKKTKDDVLHNFPGAR</sequence>
<dbReference type="Proteomes" id="UP000596827">
    <property type="component" value="Unassembled WGS sequence"/>
</dbReference>
<feature type="compositionally biased region" description="Low complexity" evidence="1">
    <location>
        <begin position="1"/>
        <end position="20"/>
    </location>
</feature>
<reference evidence="2" key="1">
    <citation type="submission" date="2020-08" db="EMBL/GenBank/DDBJ databases">
        <title>Ramlibacter sp. GTP1 16S ribosomal RNA gene genome sequencing and assembly.</title>
        <authorList>
            <person name="Kang M."/>
        </authorList>
    </citation>
    <scope>NUCLEOTIDE SEQUENCE</scope>
    <source>
        <strain evidence="2">GTP1</strain>
    </source>
</reference>